<evidence type="ECO:0000256" key="1">
    <source>
        <dbReference type="SAM" id="Coils"/>
    </source>
</evidence>
<sequence>MRNSSGTLLSPEVDTGGGESDGFYLLKKDSQRRTTLSKVFSQDGSKICDLWLSKIRSKFLGETVLTAEHLMRVIQALKDFLTDQTKNTLHNTISNLRTEFCLDEGALNQLQLAIYLFQESVNEVLRLHPIKPHWMFALDNLVRQCAEAALSVIAPDLGDHLASTVNSQKSSKSTNSFDMRDQILQLKEENNRLTQEFLVSQKQYQVLLKDLIDQTQLQGQALRQVLANLPRPAIQEELEPDPKLAQWLEGLGLHRTTREIFLSQGFTLEEVLHDIQREDLQRIGLKVGSEFKIWVAISQYRSAPAICNGTSTPTY</sequence>
<dbReference type="PROSITE" id="PS50105">
    <property type="entry name" value="SAM_DOMAIN"/>
    <property type="match status" value="1"/>
</dbReference>
<dbReference type="Pfam" id="PF20302">
    <property type="entry name" value="HisK-N-like"/>
    <property type="match status" value="1"/>
</dbReference>
<evidence type="ECO:0000259" key="2">
    <source>
        <dbReference type="PROSITE" id="PS50105"/>
    </source>
</evidence>
<dbReference type="OrthoDB" id="6765896at2759"/>
<keyword evidence="4" id="KW-1185">Reference proteome</keyword>
<accession>A0A0T6AWU5</accession>
<feature type="domain" description="SAM" evidence="2">
    <location>
        <begin position="239"/>
        <end position="285"/>
    </location>
</feature>
<dbReference type="AlphaFoldDB" id="A0A0T6AWU5"/>
<dbReference type="SMART" id="SM00454">
    <property type="entry name" value="SAM"/>
    <property type="match status" value="1"/>
</dbReference>
<dbReference type="InterPro" id="IPR013761">
    <property type="entry name" value="SAM/pointed_sf"/>
</dbReference>
<dbReference type="InterPro" id="IPR001660">
    <property type="entry name" value="SAM"/>
</dbReference>
<name>A0A0T6AWU5_9SCAR</name>
<dbReference type="Pfam" id="PF07647">
    <property type="entry name" value="SAM_2"/>
    <property type="match status" value="1"/>
</dbReference>
<evidence type="ECO:0000313" key="4">
    <source>
        <dbReference type="Proteomes" id="UP000051574"/>
    </source>
</evidence>
<keyword evidence="1" id="KW-0175">Coiled coil</keyword>
<protein>
    <submittedName>
        <fullName evidence="3">Sterile alpha motif containing protein</fullName>
    </submittedName>
</protein>
<dbReference type="InterPro" id="IPR046873">
    <property type="entry name" value="HisK-N-like"/>
</dbReference>
<evidence type="ECO:0000313" key="3">
    <source>
        <dbReference type="EMBL" id="KRT79544.1"/>
    </source>
</evidence>
<reference evidence="3 4" key="1">
    <citation type="submission" date="2015-09" db="EMBL/GenBank/DDBJ databases">
        <title>Draft genome of the scarab beetle Oryctes borbonicus.</title>
        <authorList>
            <person name="Meyer J.M."/>
            <person name="Markov G.V."/>
            <person name="Baskaran P."/>
            <person name="Herrmann M."/>
            <person name="Sommer R.J."/>
            <person name="Roedelsperger C."/>
        </authorList>
    </citation>
    <scope>NUCLEOTIDE SEQUENCE [LARGE SCALE GENOMIC DNA]</scope>
    <source>
        <strain evidence="3">OB123</strain>
        <tissue evidence="3">Whole animal</tissue>
    </source>
</reference>
<organism evidence="3 4">
    <name type="scientific">Oryctes borbonicus</name>
    <dbReference type="NCBI Taxonomy" id="1629725"/>
    <lineage>
        <taxon>Eukaryota</taxon>
        <taxon>Metazoa</taxon>
        <taxon>Ecdysozoa</taxon>
        <taxon>Arthropoda</taxon>
        <taxon>Hexapoda</taxon>
        <taxon>Insecta</taxon>
        <taxon>Pterygota</taxon>
        <taxon>Neoptera</taxon>
        <taxon>Endopterygota</taxon>
        <taxon>Coleoptera</taxon>
        <taxon>Polyphaga</taxon>
        <taxon>Scarabaeiformia</taxon>
        <taxon>Scarabaeidae</taxon>
        <taxon>Dynastinae</taxon>
        <taxon>Oryctes</taxon>
    </lineage>
</organism>
<dbReference type="EMBL" id="LJIG01022630">
    <property type="protein sequence ID" value="KRT79544.1"/>
    <property type="molecule type" value="Genomic_DNA"/>
</dbReference>
<comment type="caution">
    <text evidence="3">The sequence shown here is derived from an EMBL/GenBank/DDBJ whole genome shotgun (WGS) entry which is preliminary data.</text>
</comment>
<feature type="coiled-coil region" evidence="1">
    <location>
        <begin position="176"/>
        <end position="203"/>
    </location>
</feature>
<dbReference type="SUPFAM" id="SSF47769">
    <property type="entry name" value="SAM/Pointed domain"/>
    <property type="match status" value="1"/>
</dbReference>
<proteinExistence type="predicted"/>
<gene>
    <name evidence="3" type="ORF">AMK59_6846</name>
</gene>
<dbReference type="Proteomes" id="UP000051574">
    <property type="component" value="Unassembled WGS sequence"/>
</dbReference>
<dbReference type="Gene3D" id="1.10.150.50">
    <property type="entry name" value="Transcription Factor, Ets-1"/>
    <property type="match status" value="1"/>
</dbReference>